<sequence>MVKTLKVLIDAENTHLKQEHKQNLAWEDQFIRIEDQLRHAIAALALRPEVVKNSYAAVTGIPTNTENFNLVPAEIPDLATFRPGQIIIHTQKESGIKKIEVWDLICKTNKVLKEMEAKVDGEQIMIKAI</sequence>
<protein>
    <submittedName>
        <fullName evidence="1">Uncharacterized protein</fullName>
    </submittedName>
</protein>
<dbReference type="EMBL" id="CALTRL010004458">
    <property type="protein sequence ID" value="CAH7683106.1"/>
    <property type="molecule type" value="Genomic_DNA"/>
</dbReference>
<keyword evidence="2" id="KW-1185">Reference proteome</keyword>
<reference evidence="1" key="1">
    <citation type="submission" date="2022-06" db="EMBL/GenBank/DDBJ databases">
        <authorList>
            <consortium name="SYNGENTA / RWTH Aachen University"/>
        </authorList>
    </citation>
    <scope>NUCLEOTIDE SEQUENCE</scope>
</reference>
<evidence type="ECO:0000313" key="2">
    <source>
        <dbReference type="Proteomes" id="UP001153365"/>
    </source>
</evidence>
<organism evidence="1 2">
    <name type="scientific">Phakopsora pachyrhizi</name>
    <name type="common">Asian soybean rust disease fungus</name>
    <dbReference type="NCBI Taxonomy" id="170000"/>
    <lineage>
        <taxon>Eukaryota</taxon>
        <taxon>Fungi</taxon>
        <taxon>Dikarya</taxon>
        <taxon>Basidiomycota</taxon>
        <taxon>Pucciniomycotina</taxon>
        <taxon>Pucciniomycetes</taxon>
        <taxon>Pucciniales</taxon>
        <taxon>Phakopsoraceae</taxon>
        <taxon>Phakopsora</taxon>
    </lineage>
</organism>
<accession>A0AAV0B826</accession>
<dbReference type="Proteomes" id="UP001153365">
    <property type="component" value="Unassembled WGS sequence"/>
</dbReference>
<comment type="caution">
    <text evidence="1">The sequence shown here is derived from an EMBL/GenBank/DDBJ whole genome shotgun (WGS) entry which is preliminary data.</text>
</comment>
<name>A0AAV0B826_PHAPC</name>
<proteinExistence type="predicted"/>
<evidence type="ECO:0000313" key="1">
    <source>
        <dbReference type="EMBL" id="CAH7683106.1"/>
    </source>
</evidence>
<dbReference type="AlphaFoldDB" id="A0AAV0B826"/>
<gene>
    <name evidence="1" type="ORF">PPACK8108_LOCUS16410</name>
</gene>